<evidence type="ECO:0000313" key="2">
    <source>
        <dbReference type="EMBL" id="MBA1157496.1"/>
    </source>
</evidence>
<proteinExistence type="predicted"/>
<evidence type="ECO:0008006" key="4">
    <source>
        <dbReference type="Google" id="ProtNLM"/>
    </source>
</evidence>
<reference evidence="2 3" key="1">
    <citation type="submission" date="2020-07" db="EMBL/GenBank/DDBJ databases">
        <title>Draft genome and description of Microvirga mediterraneensis Marseille-Q2068 sp. nov.</title>
        <authorList>
            <person name="Boxberger M."/>
        </authorList>
    </citation>
    <scope>NUCLEOTIDE SEQUENCE [LARGE SCALE GENOMIC DNA]</scope>
    <source>
        <strain evidence="2 3">Marseille-Q2068</strain>
    </source>
</reference>
<dbReference type="AlphaFoldDB" id="A0A838BSS8"/>
<gene>
    <name evidence="2" type="ORF">H0S73_15320</name>
</gene>
<evidence type="ECO:0000313" key="3">
    <source>
        <dbReference type="Proteomes" id="UP000572984"/>
    </source>
</evidence>
<sequence>MRFPIVTAALLVCAGAPALAKECRMPNVPPGVQVHVPPECRDRFQERRAQVERQDSLKTSQGFIDLGNGTQVRVGGRVRAEAIGRR</sequence>
<evidence type="ECO:0000256" key="1">
    <source>
        <dbReference type="SAM" id="SignalP"/>
    </source>
</evidence>
<accession>A0A838BSS8</accession>
<keyword evidence="1" id="KW-0732">Signal</keyword>
<organism evidence="2 3">
    <name type="scientific">Microvirga mediterraneensis</name>
    <dbReference type="NCBI Taxonomy" id="2754695"/>
    <lineage>
        <taxon>Bacteria</taxon>
        <taxon>Pseudomonadati</taxon>
        <taxon>Pseudomonadota</taxon>
        <taxon>Alphaproteobacteria</taxon>
        <taxon>Hyphomicrobiales</taxon>
        <taxon>Methylobacteriaceae</taxon>
        <taxon>Microvirga</taxon>
    </lineage>
</organism>
<keyword evidence="3" id="KW-1185">Reference proteome</keyword>
<feature type="chain" id="PRO_5032282159" description="Porin" evidence="1">
    <location>
        <begin position="21"/>
        <end position="86"/>
    </location>
</feature>
<feature type="signal peptide" evidence="1">
    <location>
        <begin position="1"/>
        <end position="20"/>
    </location>
</feature>
<dbReference type="Proteomes" id="UP000572984">
    <property type="component" value="Unassembled WGS sequence"/>
</dbReference>
<name>A0A838BSS8_9HYPH</name>
<dbReference type="RefSeq" id="WP_181052962.1">
    <property type="nucleotide sequence ID" value="NZ_JACDXJ010000001.1"/>
</dbReference>
<protein>
    <recommendedName>
        <fullName evidence="4">Porin</fullName>
    </recommendedName>
</protein>
<dbReference type="EMBL" id="JACDXJ010000001">
    <property type="protein sequence ID" value="MBA1157496.1"/>
    <property type="molecule type" value="Genomic_DNA"/>
</dbReference>
<comment type="caution">
    <text evidence="2">The sequence shown here is derived from an EMBL/GenBank/DDBJ whole genome shotgun (WGS) entry which is preliminary data.</text>
</comment>